<dbReference type="Proteomes" id="UP000824300">
    <property type="component" value="Chromosome"/>
</dbReference>
<evidence type="ECO:0000313" key="2">
    <source>
        <dbReference type="EMBL" id="QZD93319.1"/>
    </source>
</evidence>
<feature type="signal peptide" evidence="1">
    <location>
        <begin position="1"/>
        <end position="24"/>
    </location>
</feature>
<keyword evidence="1" id="KW-0732">Signal</keyword>
<evidence type="ECO:0000313" key="3">
    <source>
        <dbReference type="Proteomes" id="UP000824300"/>
    </source>
</evidence>
<accession>A0ABX8ZZ06</accession>
<dbReference type="RefSeq" id="WP_221429006.1">
    <property type="nucleotide sequence ID" value="NZ_CP081296.1"/>
</dbReference>
<proteinExistence type="predicted"/>
<dbReference type="EMBL" id="CP081296">
    <property type="protein sequence ID" value="QZD93319.1"/>
    <property type="molecule type" value="Genomic_DNA"/>
</dbReference>
<keyword evidence="3" id="KW-1185">Reference proteome</keyword>
<protein>
    <submittedName>
        <fullName evidence="2">UrcA family protein</fullName>
    </submittedName>
</protein>
<sequence length="129" mass="13925">MSKNRIATIVTGLAALSIAAPLHAQETPDLLVEAAPDARVRIVDFNDLDISQAQDMERLRSRVAVAVNWACPARIQGPIKIYPDHRECRENAWDEADRQIADAAARLALGKAAPTRLAVMVSAGSKASK</sequence>
<organism evidence="2 3">
    <name type="scientific">Qipengyuania xiapuensis</name>
    <dbReference type="NCBI Taxonomy" id="2867236"/>
    <lineage>
        <taxon>Bacteria</taxon>
        <taxon>Pseudomonadati</taxon>
        <taxon>Pseudomonadota</taxon>
        <taxon>Alphaproteobacteria</taxon>
        <taxon>Sphingomonadales</taxon>
        <taxon>Erythrobacteraceae</taxon>
        <taxon>Qipengyuania</taxon>
    </lineage>
</organism>
<dbReference type="NCBIfam" id="TIGR04433">
    <property type="entry name" value="UrcA_uranyl"/>
    <property type="match status" value="1"/>
</dbReference>
<reference evidence="2 3" key="1">
    <citation type="submission" date="2021-08" db="EMBL/GenBank/DDBJ databases">
        <title>Comparative Genomics Analysis of the Genus Qipengyuania Reveals Extensive Genetic Diversity and Metabolic Versatility, Including the Description of Fifteen Novel Species.</title>
        <authorList>
            <person name="Liu Y."/>
        </authorList>
    </citation>
    <scope>NUCLEOTIDE SEQUENCE [LARGE SCALE GENOMIC DNA]</scope>
    <source>
        <strain evidence="2 3">1NDW3</strain>
    </source>
</reference>
<gene>
    <name evidence="2" type="ORF">K3162_04660</name>
</gene>
<dbReference type="InterPro" id="IPR030972">
    <property type="entry name" value="UrcA_uranyl"/>
</dbReference>
<name>A0ABX8ZZ06_9SPHN</name>
<feature type="chain" id="PRO_5046366631" evidence="1">
    <location>
        <begin position="25"/>
        <end position="129"/>
    </location>
</feature>
<evidence type="ECO:0000256" key="1">
    <source>
        <dbReference type="SAM" id="SignalP"/>
    </source>
</evidence>